<reference evidence="2" key="1">
    <citation type="journal article" date="2023" name="Nat. Plants">
        <title>Single-cell RNA sequencing provides a high-resolution roadmap for understanding the multicellular compartmentation of specialized metabolism.</title>
        <authorList>
            <person name="Sun S."/>
            <person name="Shen X."/>
            <person name="Li Y."/>
            <person name="Li Y."/>
            <person name="Wang S."/>
            <person name="Li R."/>
            <person name="Zhang H."/>
            <person name="Shen G."/>
            <person name="Guo B."/>
            <person name="Wei J."/>
            <person name="Xu J."/>
            <person name="St-Pierre B."/>
            <person name="Chen S."/>
            <person name="Sun C."/>
        </authorList>
    </citation>
    <scope>NUCLEOTIDE SEQUENCE [LARGE SCALE GENOMIC DNA]</scope>
</reference>
<dbReference type="Proteomes" id="UP001060085">
    <property type="component" value="Linkage Group LG03"/>
</dbReference>
<comment type="caution">
    <text evidence="1">The sequence shown here is derived from an EMBL/GenBank/DDBJ whole genome shotgun (WGS) entry which is preliminary data.</text>
</comment>
<dbReference type="EMBL" id="CM044703">
    <property type="protein sequence ID" value="KAI5672418.1"/>
    <property type="molecule type" value="Genomic_DNA"/>
</dbReference>
<name>A0ACC0BII6_CATRO</name>
<proteinExistence type="predicted"/>
<keyword evidence="2" id="KW-1185">Reference proteome</keyword>
<evidence type="ECO:0000313" key="1">
    <source>
        <dbReference type="EMBL" id="KAI5672418.1"/>
    </source>
</evidence>
<evidence type="ECO:0000313" key="2">
    <source>
        <dbReference type="Proteomes" id="UP001060085"/>
    </source>
</evidence>
<accession>A0ACC0BII6</accession>
<gene>
    <name evidence="1" type="ORF">M9H77_12782</name>
</gene>
<organism evidence="1 2">
    <name type="scientific">Catharanthus roseus</name>
    <name type="common">Madagascar periwinkle</name>
    <name type="synonym">Vinca rosea</name>
    <dbReference type="NCBI Taxonomy" id="4058"/>
    <lineage>
        <taxon>Eukaryota</taxon>
        <taxon>Viridiplantae</taxon>
        <taxon>Streptophyta</taxon>
        <taxon>Embryophyta</taxon>
        <taxon>Tracheophyta</taxon>
        <taxon>Spermatophyta</taxon>
        <taxon>Magnoliopsida</taxon>
        <taxon>eudicotyledons</taxon>
        <taxon>Gunneridae</taxon>
        <taxon>Pentapetalae</taxon>
        <taxon>asterids</taxon>
        <taxon>lamiids</taxon>
        <taxon>Gentianales</taxon>
        <taxon>Apocynaceae</taxon>
        <taxon>Rauvolfioideae</taxon>
        <taxon>Vinceae</taxon>
        <taxon>Catharanthinae</taxon>
        <taxon>Catharanthus</taxon>
    </lineage>
</organism>
<protein>
    <submittedName>
        <fullName evidence="1">Uncharacterized protein</fullName>
    </submittedName>
</protein>
<sequence length="388" mass="44167">MGLQNVRFFLLRTLAGLAAGLKQSKMTENNFNDSSCGLLYCLMFYGVGKRVINCIWKHPDAPVVYLACDLLGQEEILADSLGLIAPEILSQDSSSRFQLFDGFPKLYERAESKIVEARANYQHEPLIIRTSAQWYVYEEALLESENENKMKGRCDQAVRDMFGVWHVCYSMHSSREELEWALQLLSPKWVVSTTPSCRAMELDFGEKRCFKTPKTRRSDDSLWRLLDISIETLASETPENSLSCSPILETIASHDVESQPQTMVASRSCRGLFNLTPPRQRPSITLFGRARHGTQDSISKHDKANKRLDQEVAEFRSKESVEEKTEAEEETKCKITTKRKCTTSPFGSTRSFSDNLRGFYRSMNVPVPQALPSLVELMNASKHPKRRL</sequence>